<dbReference type="PhylomeDB" id="A0A0G4ECN4"/>
<keyword evidence="8" id="KW-0472">Membrane</keyword>
<dbReference type="PANTHER" id="PTHR12022:SF0">
    <property type="entry name" value="CYTOCHROME B-C1 COMPLEX SUBUNIT 7"/>
    <property type="match status" value="1"/>
</dbReference>
<comment type="similarity">
    <text evidence="2">Belongs to the UQCRB/QCR7 family.</text>
</comment>
<evidence type="ECO:0000256" key="5">
    <source>
        <dbReference type="ARBA" id="ARBA00022792"/>
    </source>
</evidence>
<keyword evidence="3" id="KW-0813">Transport</keyword>
<protein>
    <submittedName>
        <fullName evidence="9">Uncharacterized protein</fullName>
    </submittedName>
</protein>
<keyword evidence="5" id="KW-0999">Mitochondrion inner membrane</keyword>
<evidence type="ECO:0000256" key="4">
    <source>
        <dbReference type="ARBA" id="ARBA00022660"/>
    </source>
</evidence>
<evidence type="ECO:0000256" key="2">
    <source>
        <dbReference type="ARBA" id="ARBA00008554"/>
    </source>
</evidence>
<dbReference type="OMA" id="RRTIWPA"/>
<name>A0A0G4ECN4_VITBC</name>
<proteinExistence type="inferred from homology"/>
<sequence>MSVHRELSKVFAATTRKCAVPLTYTREELTPFQAFCRRTIWPAFMKFYKAPIERWDNAFLTRYMRERGMMYDDHMRPQEPIVERALELLPPDLMQARYRRLMRVAFVEWTKTHLPYEMQNYDPYIPYMAPYIEEAKFQIQEEEELLGFHPWDRKLWKGGVTGLGDFTDGGQISNIGANRILMHGHPEYHDMGERR</sequence>
<evidence type="ECO:0000256" key="1">
    <source>
        <dbReference type="ARBA" id="ARBA00004443"/>
    </source>
</evidence>
<keyword evidence="6" id="KW-0249">Electron transport</keyword>
<comment type="subcellular location">
    <subcellularLocation>
        <location evidence="1">Mitochondrion inner membrane</location>
        <topology evidence="1">Peripheral membrane protein</topology>
        <orientation evidence="1">Matrix side</orientation>
    </subcellularLocation>
</comment>
<dbReference type="Proteomes" id="UP000041254">
    <property type="component" value="Unassembled WGS sequence"/>
</dbReference>
<dbReference type="InterPro" id="IPR003197">
    <property type="entry name" value="QCR7"/>
</dbReference>
<dbReference type="STRING" id="1169540.A0A0G4ECN4"/>
<gene>
    <name evidence="9" type="ORF">Vbra_11389</name>
</gene>
<dbReference type="FunCoup" id="A0A0G4ECN4">
    <property type="interactions" value="33"/>
</dbReference>
<dbReference type="VEuPathDB" id="CryptoDB:Vbra_11389"/>
<accession>A0A0G4ECN4</accession>
<dbReference type="InParanoid" id="A0A0G4ECN4"/>
<dbReference type="SUPFAM" id="SSF81524">
    <property type="entry name" value="14 kDa protein of cytochrome bc1 complex (Ubiquinol-cytochrome c reductase)"/>
    <property type="match status" value="1"/>
</dbReference>
<keyword evidence="10" id="KW-1185">Reference proteome</keyword>
<dbReference type="AlphaFoldDB" id="A0A0G4ECN4"/>
<dbReference type="GO" id="GO:0005743">
    <property type="term" value="C:mitochondrial inner membrane"/>
    <property type="evidence" value="ECO:0007669"/>
    <property type="project" value="UniProtKB-SubCell"/>
</dbReference>
<evidence type="ECO:0000256" key="7">
    <source>
        <dbReference type="ARBA" id="ARBA00023128"/>
    </source>
</evidence>
<dbReference type="EMBL" id="CDMY01000185">
    <property type="protein sequence ID" value="CEL93734.1"/>
    <property type="molecule type" value="Genomic_DNA"/>
</dbReference>
<dbReference type="PANTHER" id="PTHR12022">
    <property type="entry name" value="UBIQUINOL-CYTOCHROME C REDUCTASE COMPLEX 14 KD PROTEIN"/>
    <property type="match status" value="1"/>
</dbReference>
<evidence type="ECO:0000256" key="3">
    <source>
        <dbReference type="ARBA" id="ARBA00022448"/>
    </source>
</evidence>
<reference evidence="9 10" key="1">
    <citation type="submission" date="2014-11" db="EMBL/GenBank/DDBJ databases">
        <authorList>
            <person name="Zhu J."/>
            <person name="Qi W."/>
            <person name="Song R."/>
        </authorList>
    </citation>
    <scope>NUCLEOTIDE SEQUENCE [LARGE SCALE GENOMIC DNA]</scope>
</reference>
<dbReference type="InterPro" id="IPR036544">
    <property type="entry name" value="QCR7_sf"/>
</dbReference>
<dbReference type="OrthoDB" id="425749at2759"/>
<keyword evidence="4" id="KW-0679">Respiratory chain</keyword>
<evidence type="ECO:0000313" key="9">
    <source>
        <dbReference type="EMBL" id="CEL93734.1"/>
    </source>
</evidence>
<keyword evidence="7" id="KW-0496">Mitochondrion</keyword>
<dbReference type="Gene3D" id="1.10.1090.10">
    <property type="entry name" value="Cytochrome b-c1 complex subunit 7"/>
    <property type="match status" value="1"/>
</dbReference>
<dbReference type="Pfam" id="PF02271">
    <property type="entry name" value="UCR_14kD"/>
    <property type="match status" value="1"/>
</dbReference>
<evidence type="ECO:0000256" key="6">
    <source>
        <dbReference type="ARBA" id="ARBA00022982"/>
    </source>
</evidence>
<organism evidence="9 10">
    <name type="scientific">Vitrella brassicaformis (strain CCMP3155)</name>
    <dbReference type="NCBI Taxonomy" id="1169540"/>
    <lineage>
        <taxon>Eukaryota</taxon>
        <taxon>Sar</taxon>
        <taxon>Alveolata</taxon>
        <taxon>Colpodellida</taxon>
        <taxon>Vitrellaceae</taxon>
        <taxon>Vitrella</taxon>
    </lineage>
</organism>
<evidence type="ECO:0000313" key="10">
    <source>
        <dbReference type="Proteomes" id="UP000041254"/>
    </source>
</evidence>
<dbReference type="GO" id="GO:0045275">
    <property type="term" value="C:respiratory chain complex III"/>
    <property type="evidence" value="ECO:0007669"/>
    <property type="project" value="InterPro"/>
</dbReference>
<dbReference type="GO" id="GO:0006122">
    <property type="term" value="P:mitochondrial electron transport, ubiquinol to cytochrome c"/>
    <property type="evidence" value="ECO:0007669"/>
    <property type="project" value="InterPro"/>
</dbReference>
<evidence type="ECO:0000256" key="8">
    <source>
        <dbReference type="ARBA" id="ARBA00023136"/>
    </source>
</evidence>